<sequence length="798" mass="81031">MSTTEGTYRLWPARLLTVLTLLVAAVGVAVARPSPAAADAAGLGGDYVPLTSGAALLDTRTGLGGRTGVVGAGGVVTFPVLGVGGVPSSGVSAVLIRLVTTDGTGNTYLRAYPDGTTPNGVSMLNSFVGEQVSNTAVVQPGSNGRIAVRNDVGNVHVIATAQGYFRSTVGGGGGFVPVSQNKLVDTRDGTGTTKAKIPANGTRTVTLTGGVVPTTATAVLANVAAVNVTAPGWLGAMPAGGGSPVNSALNFEETGHHSHLVSLPLSSTGQVTFTNRSGAAVDLIVAPYGYVTGDSSQGAGFRHLTATRLYDSGSTIVNGGVVDVQVTGKLGMPTRGVAGVVLNVTVAGASATGGIKVWPTGGAEPNAGQVHVRKPYTAAGLVIVKPGTNGQIRLKNTLGGSARIIVDIQGYLTDPIPSVPVQSYAASVGVQAGPVVGASLGMVEYAYTDNIGRVLVGHQTDVDNFGSVQWTVLSGNEAFSGRPSLGVLGDGRVQVAAHYSDSDVWARTQTAVGSATWSAWADFGGSMAAAPAVTRLPSGTMAAFAVDVDGKLWVYQQTGTIPGWRALTDQDFVGTPVVAQTRTGVRLFLRTTAGTVTTAEYVDGTLSTWTNLGGTGTSAPAVVVYPGYRMRIFVQSLDGTIATKYQDAAGTFPTAWTSLGSYVSAGAPAAVLDPVLGRTAVVTRSPTGQVMLSWETAQGSGVFTGWSAAIPDLFESAATDPTIVPVTNSAGQTWLILFRTQNNASRIYERQPMTTLAAAAGRTLSTPAGLAGMANLDLVPIANRVFAAHTLPAPPPGA</sequence>
<evidence type="ECO:0000259" key="1">
    <source>
        <dbReference type="Pfam" id="PF26607"/>
    </source>
</evidence>
<name>A0A7W7SLF6_9ACTN</name>
<dbReference type="InterPro" id="IPR058502">
    <property type="entry name" value="PLL-like_beta-prop"/>
</dbReference>
<dbReference type="SUPFAM" id="SSF89372">
    <property type="entry name" value="Fucose-specific lectin"/>
    <property type="match status" value="1"/>
</dbReference>
<organism evidence="2 3">
    <name type="scientific">Micromonospora polyrhachis</name>
    <dbReference type="NCBI Taxonomy" id="1282883"/>
    <lineage>
        <taxon>Bacteria</taxon>
        <taxon>Bacillati</taxon>
        <taxon>Actinomycetota</taxon>
        <taxon>Actinomycetes</taxon>
        <taxon>Micromonosporales</taxon>
        <taxon>Micromonosporaceae</taxon>
        <taxon>Micromonospora</taxon>
    </lineage>
</organism>
<feature type="domain" description="PLL-like beta propeller" evidence="1">
    <location>
        <begin position="463"/>
        <end position="581"/>
    </location>
</feature>
<gene>
    <name evidence="2" type="ORF">FHR38_000100</name>
</gene>
<proteinExistence type="predicted"/>
<evidence type="ECO:0000313" key="2">
    <source>
        <dbReference type="EMBL" id="MBB4956367.1"/>
    </source>
</evidence>
<keyword evidence="3" id="KW-1185">Reference proteome</keyword>
<dbReference type="RefSeq" id="WP_184531781.1">
    <property type="nucleotide sequence ID" value="NZ_JACHJW010000001.1"/>
</dbReference>
<dbReference type="AlphaFoldDB" id="A0A7W7SLF6"/>
<reference evidence="2 3" key="1">
    <citation type="submission" date="2020-08" db="EMBL/GenBank/DDBJ databases">
        <title>Sequencing the genomes of 1000 actinobacteria strains.</title>
        <authorList>
            <person name="Klenk H.-P."/>
        </authorList>
    </citation>
    <scope>NUCLEOTIDE SEQUENCE [LARGE SCALE GENOMIC DNA]</scope>
    <source>
        <strain evidence="2 3">DSM 45886</strain>
    </source>
</reference>
<accession>A0A7W7SLF6</accession>
<feature type="domain" description="PLL-like beta propeller" evidence="1">
    <location>
        <begin position="604"/>
        <end position="708"/>
    </location>
</feature>
<comment type="caution">
    <text evidence="2">The sequence shown here is derived from an EMBL/GenBank/DDBJ whole genome shotgun (WGS) entry which is preliminary data.</text>
</comment>
<dbReference type="EMBL" id="JACHJW010000001">
    <property type="protein sequence ID" value="MBB4956367.1"/>
    <property type="molecule type" value="Genomic_DNA"/>
</dbReference>
<evidence type="ECO:0000313" key="3">
    <source>
        <dbReference type="Proteomes" id="UP000578819"/>
    </source>
</evidence>
<dbReference type="Pfam" id="PF26607">
    <property type="entry name" value="DUF8189"/>
    <property type="match status" value="2"/>
</dbReference>
<dbReference type="Proteomes" id="UP000578819">
    <property type="component" value="Unassembled WGS sequence"/>
</dbReference>
<protein>
    <recommendedName>
        <fullName evidence="1">PLL-like beta propeller domain-containing protein</fullName>
    </recommendedName>
</protein>